<organism evidence="1 2">
    <name type="scientific">Forsythia ovata</name>
    <dbReference type="NCBI Taxonomy" id="205694"/>
    <lineage>
        <taxon>Eukaryota</taxon>
        <taxon>Viridiplantae</taxon>
        <taxon>Streptophyta</taxon>
        <taxon>Embryophyta</taxon>
        <taxon>Tracheophyta</taxon>
        <taxon>Spermatophyta</taxon>
        <taxon>Magnoliopsida</taxon>
        <taxon>eudicotyledons</taxon>
        <taxon>Gunneridae</taxon>
        <taxon>Pentapetalae</taxon>
        <taxon>asterids</taxon>
        <taxon>lamiids</taxon>
        <taxon>Lamiales</taxon>
        <taxon>Oleaceae</taxon>
        <taxon>Forsythieae</taxon>
        <taxon>Forsythia</taxon>
    </lineage>
</organism>
<proteinExistence type="predicted"/>
<evidence type="ECO:0000313" key="2">
    <source>
        <dbReference type="Proteomes" id="UP001604277"/>
    </source>
</evidence>
<evidence type="ECO:0000313" key="1">
    <source>
        <dbReference type="EMBL" id="KAL2520001.1"/>
    </source>
</evidence>
<reference evidence="2" key="1">
    <citation type="submission" date="2024-07" db="EMBL/GenBank/DDBJ databases">
        <title>Two chromosome-level genome assemblies of Korean endemic species Abeliophyllum distichum and Forsythia ovata (Oleaceae).</title>
        <authorList>
            <person name="Jang H."/>
        </authorList>
    </citation>
    <scope>NUCLEOTIDE SEQUENCE [LARGE SCALE GENOMIC DNA]</scope>
</reference>
<comment type="caution">
    <text evidence="1">The sequence shown here is derived from an EMBL/GenBank/DDBJ whole genome shotgun (WGS) entry which is preliminary data.</text>
</comment>
<dbReference type="AlphaFoldDB" id="A0ABD1U4R3"/>
<dbReference type="EMBL" id="JBFOLJ010000007">
    <property type="protein sequence ID" value="KAL2520001.1"/>
    <property type="molecule type" value="Genomic_DNA"/>
</dbReference>
<gene>
    <name evidence="1" type="ORF">Fot_23924</name>
</gene>
<protein>
    <submittedName>
        <fullName evidence="1">Uncharacterized protein</fullName>
    </submittedName>
</protein>
<dbReference type="Proteomes" id="UP001604277">
    <property type="component" value="Unassembled WGS sequence"/>
</dbReference>
<name>A0ABD1U4R3_9LAMI</name>
<keyword evidence="2" id="KW-1185">Reference proteome</keyword>
<accession>A0ABD1U4R3</accession>
<sequence length="128" mass="14723">MSQCLKSCGFQTFVGISVSSRSTLPKIDAVYDALDDEHNEIFLNSCFEKLYNVRSMQISPKLIHNMLIKRLHVWCTLHTSPEERKEEYVRLFVSGPRREDPILDAYLHKDGADGAVGYEKPDDIFEQV</sequence>